<evidence type="ECO:0000313" key="6">
    <source>
        <dbReference type="EMBL" id="QLY34779.1"/>
    </source>
</evidence>
<keyword evidence="3" id="KW-0547">Nucleotide-binding</keyword>
<dbReference type="GO" id="GO:0004672">
    <property type="term" value="F:protein kinase activity"/>
    <property type="evidence" value="ECO:0007669"/>
    <property type="project" value="InterPro"/>
</dbReference>
<organism evidence="6 7">
    <name type="scientific">Nocardia huaxiensis</name>
    <dbReference type="NCBI Taxonomy" id="2755382"/>
    <lineage>
        <taxon>Bacteria</taxon>
        <taxon>Bacillati</taxon>
        <taxon>Actinomycetota</taxon>
        <taxon>Actinomycetes</taxon>
        <taxon>Mycobacteriales</taxon>
        <taxon>Nocardiaceae</taxon>
        <taxon>Nocardia</taxon>
    </lineage>
</organism>
<dbReference type="GO" id="GO:0005524">
    <property type="term" value="F:ATP binding"/>
    <property type="evidence" value="ECO:0007669"/>
    <property type="project" value="UniProtKB-KW"/>
</dbReference>
<dbReference type="InterPro" id="IPR051409">
    <property type="entry name" value="Atypical_kinase_ADCK"/>
</dbReference>
<reference evidence="6 7" key="1">
    <citation type="submission" date="2020-07" db="EMBL/GenBank/DDBJ databases">
        <authorList>
            <person name="Zhuang K."/>
            <person name="Ran Y."/>
        </authorList>
    </citation>
    <scope>NUCLEOTIDE SEQUENCE [LARGE SCALE GENOMIC DNA]</scope>
    <source>
        <strain evidence="6 7">WCH-YHL-001</strain>
    </source>
</reference>
<gene>
    <name evidence="6" type="ORF">H0264_30580</name>
</gene>
<dbReference type="AlphaFoldDB" id="A0A7D6ZMD3"/>
<dbReference type="InterPro" id="IPR034646">
    <property type="entry name" value="ADCK3_dom"/>
</dbReference>
<keyword evidence="7" id="KW-1185">Reference proteome</keyword>
<accession>A0A7D6ZMD3</accession>
<dbReference type="EMBL" id="CP059399">
    <property type="protein sequence ID" value="QLY34779.1"/>
    <property type="molecule type" value="Genomic_DNA"/>
</dbReference>
<dbReference type="KEGG" id="nhu:H0264_30580"/>
<proteinExistence type="inferred from homology"/>
<dbReference type="PANTHER" id="PTHR43851:SF3">
    <property type="entry name" value="COENZYME Q8"/>
    <property type="match status" value="1"/>
</dbReference>
<evidence type="ECO:0000256" key="2">
    <source>
        <dbReference type="ARBA" id="ARBA00022679"/>
    </source>
</evidence>
<comment type="similarity">
    <text evidence="1">Belongs to the protein kinase superfamily. ADCK protein kinase family.</text>
</comment>
<dbReference type="InterPro" id="IPR011009">
    <property type="entry name" value="Kinase-like_dom_sf"/>
</dbReference>
<dbReference type="InterPro" id="IPR000719">
    <property type="entry name" value="Prot_kinase_dom"/>
</dbReference>
<evidence type="ECO:0000259" key="5">
    <source>
        <dbReference type="PROSITE" id="PS50011"/>
    </source>
</evidence>
<sequence>MAKVASIPATMMAQRITATGKVLLAGAERGTVTDEMLDKAAEQVFAVLGELKGGAMKLGQALSVAEAAVPPRFADHFRDALTRLQQEAPPMPVAETHRMLDQQLGTAWRKRFAEFDDTPIAAASIGQVHKAVYHDGREVAVKVQYPEAENSLRADLTMLQMVSGAFNTLLAGTNARQLIEEFLARTEDELDYRIEAAYQRRFAKAFAGDPQFFVPKVVAAAPKVLVTEWMEGTPLSRIIADGSRAERNRAGLMLAEFALMSPSRVGLLHSDPHPGNFQLRPDNRLGIIDFGACAQTPRGIPAAVGRLATRVLAEDWAGMERVMRAENFIKPGAPIDLEVMIRRTAPIVAEIDGSNFHFSRALLQAEVARSLDPENISLTNARAFKAPEDYPEYVMLGRVLSGVVGICAQLDAEGPFLDLARRWIPEFDGAAEAAS</sequence>
<evidence type="ECO:0000256" key="1">
    <source>
        <dbReference type="ARBA" id="ARBA00009670"/>
    </source>
</evidence>
<feature type="domain" description="Protein kinase" evidence="5">
    <location>
        <begin position="114"/>
        <end position="435"/>
    </location>
</feature>
<dbReference type="PANTHER" id="PTHR43851">
    <property type="match status" value="1"/>
</dbReference>
<name>A0A7D6ZMD3_9NOCA</name>
<dbReference type="Proteomes" id="UP000515512">
    <property type="component" value="Chromosome"/>
</dbReference>
<keyword evidence="6" id="KW-0418">Kinase</keyword>
<dbReference type="Pfam" id="PF03109">
    <property type="entry name" value="ABC1"/>
    <property type="match status" value="1"/>
</dbReference>
<evidence type="ECO:0000313" key="7">
    <source>
        <dbReference type="Proteomes" id="UP000515512"/>
    </source>
</evidence>
<dbReference type="InterPro" id="IPR004147">
    <property type="entry name" value="ABC1_dom"/>
</dbReference>
<dbReference type="SUPFAM" id="SSF56112">
    <property type="entry name" value="Protein kinase-like (PK-like)"/>
    <property type="match status" value="1"/>
</dbReference>
<dbReference type="CDD" id="cd13970">
    <property type="entry name" value="ABC1_ADCK3"/>
    <property type="match status" value="1"/>
</dbReference>
<dbReference type="PROSITE" id="PS50011">
    <property type="entry name" value="PROTEIN_KINASE_DOM"/>
    <property type="match status" value="1"/>
</dbReference>
<evidence type="ECO:0000256" key="3">
    <source>
        <dbReference type="ARBA" id="ARBA00022741"/>
    </source>
</evidence>
<evidence type="ECO:0000256" key="4">
    <source>
        <dbReference type="ARBA" id="ARBA00022840"/>
    </source>
</evidence>
<protein>
    <submittedName>
        <fullName evidence="6">AarF/ABC1/UbiB kinase family protein</fullName>
    </submittedName>
</protein>
<keyword evidence="4" id="KW-0067">ATP-binding</keyword>
<keyword evidence="2" id="KW-0808">Transferase</keyword>